<dbReference type="SUPFAM" id="SSF144091">
    <property type="entry name" value="Rhomboid-like"/>
    <property type="match status" value="1"/>
</dbReference>
<dbReference type="GO" id="GO:0008236">
    <property type="term" value="F:serine-type peptidase activity"/>
    <property type="evidence" value="ECO:0007669"/>
    <property type="project" value="UniProtKB-KW"/>
</dbReference>
<keyword evidence="10 11" id="KW-0472">Membrane</keyword>
<dbReference type="Gene3D" id="1.20.1540.10">
    <property type="entry name" value="Rhomboid-like"/>
    <property type="match status" value="1"/>
</dbReference>
<evidence type="ECO:0000256" key="7">
    <source>
        <dbReference type="ARBA" id="ARBA00022801"/>
    </source>
</evidence>
<evidence type="ECO:0000256" key="3">
    <source>
        <dbReference type="ARBA" id="ARBA00009045"/>
    </source>
</evidence>
<evidence type="ECO:0000256" key="10">
    <source>
        <dbReference type="ARBA" id="ARBA00023136"/>
    </source>
</evidence>
<feature type="transmembrane region" description="Helical" evidence="11">
    <location>
        <begin position="217"/>
        <end position="237"/>
    </location>
</feature>
<comment type="function">
    <text evidence="11">Serine protease involved in intramembrane proteolysis.</text>
</comment>
<keyword evidence="15" id="KW-1185">Reference proteome</keyword>
<evidence type="ECO:0000256" key="9">
    <source>
        <dbReference type="ARBA" id="ARBA00022989"/>
    </source>
</evidence>
<evidence type="ECO:0000256" key="1">
    <source>
        <dbReference type="ARBA" id="ARBA00000156"/>
    </source>
</evidence>
<dbReference type="Pfam" id="PF01694">
    <property type="entry name" value="Rhomboid"/>
    <property type="match status" value="1"/>
</dbReference>
<keyword evidence="6 11" id="KW-0812">Transmembrane</keyword>
<dbReference type="Proteomes" id="UP001530315">
    <property type="component" value="Unassembled WGS sequence"/>
</dbReference>
<evidence type="ECO:0000313" key="14">
    <source>
        <dbReference type="EMBL" id="KAL3762251.1"/>
    </source>
</evidence>
<evidence type="ECO:0000256" key="4">
    <source>
        <dbReference type="ARBA" id="ARBA00013039"/>
    </source>
</evidence>
<organism evidence="14 15">
    <name type="scientific">Stephanodiscus triporus</name>
    <dbReference type="NCBI Taxonomy" id="2934178"/>
    <lineage>
        <taxon>Eukaryota</taxon>
        <taxon>Sar</taxon>
        <taxon>Stramenopiles</taxon>
        <taxon>Ochrophyta</taxon>
        <taxon>Bacillariophyta</taxon>
        <taxon>Coscinodiscophyceae</taxon>
        <taxon>Thalassiosirophycidae</taxon>
        <taxon>Stephanodiscales</taxon>
        <taxon>Stephanodiscaceae</taxon>
        <taxon>Stephanodiscus</taxon>
    </lineage>
</organism>
<reference evidence="14 15" key="1">
    <citation type="submission" date="2024-10" db="EMBL/GenBank/DDBJ databases">
        <title>Updated reference genomes for cyclostephanoid diatoms.</title>
        <authorList>
            <person name="Roberts W.R."/>
            <person name="Alverson A.J."/>
        </authorList>
    </citation>
    <scope>NUCLEOTIDE SEQUENCE [LARGE SCALE GENOMIC DNA]</scope>
    <source>
        <strain evidence="14 15">AJA276-08</strain>
    </source>
</reference>
<keyword evidence="9 11" id="KW-1133">Transmembrane helix</keyword>
<dbReference type="EC" id="3.4.21.105" evidence="4"/>
<evidence type="ECO:0000259" key="13">
    <source>
        <dbReference type="Pfam" id="PF01694"/>
    </source>
</evidence>
<feature type="transmembrane region" description="Helical" evidence="11">
    <location>
        <begin position="186"/>
        <end position="205"/>
    </location>
</feature>
<name>A0ABD3MHH3_9STRA</name>
<comment type="catalytic activity">
    <reaction evidence="1 11">
        <text>Cleaves type-1 transmembrane domains using a catalytic dyad composed of serine and histidine that are contributed by different transmembrane domains.</text>
        <dbReference type="EC" id="3.4.21.105"/>
    </reaction>
</comment>
<evidence type="ECO:0000256" key="11">
    <source>
        <dbReference type="RuleBase" id="RU362115"/>
    </source>
</evidence>
<protein>
    <recommendedName>
        <fullName evidence="4">rhomboid protease</fullName>
        <ecNumber evidence="4">3.4.21.105</ecNumber>
    </recommendedName>
</protein>
<evidence type="ECO:0000256" key="2">
    <source>
        <dbReference type="ARBA" id="ARBA00004141"/>
    </source>
</evidence>
<dbReference type="AlphaFoldDB" id="A0ABD3MHH3"/>
<comment type="caution">
    <text evidence="11">Lacks conserved residue(s) required for the propagation of feature annotation.</text>
</comment>
<gene>
    <name evidence="14" type="ORF">ACHAW5_007200</name>
</gene>
<feature type="transmembrane region" description="Helical" evidence="11">
    <location>
        <begin position="282"/>
        <end position="300"/>
    </location>
</feature>
<evidence type="ECO:0000256" key="8">
    <source>
        <dbReference type="ARBA" id="ARBA00022825"/>
    </source>
</evidence>
<accession>A0ABD3MHH3</accession>
<proteinExistence type="inferred from homology"/>
<keyword evidence="8 11" id="KW-0720">Serine protease</keyword>
<dbReference type="EMBL" id="JALLAZ020001833">
    <property type="protein sequence ID" value="KAL3762251.1"/>
    <property type="molecule type" value="Genomic_DNA"/>
</dbReference>
<feature type="transmembrane region" description="Helical" evidence="11">
    <location>
        <begin position="155"/>
        <end position="174"/>
    </location>
</feature>
<keyword evidence="7 11" id="KW-0378">Hydrolase</keyword>
<feature type="transmembrane region" description="Helical" evidence="11">
    <location>
        <begin position="307"/>
        <end position="329"/>
    </location>
</feature>
<dbReference type="InterPro" id="IPR022764">
    <property type="entry name" value="Peptidase_S54_rhomboid_dom"/>
</dbReference>
<comment type="similarity">
    <text evidence="3 11">Belongs to the peptidase S54 family.</text>
</comment>
<evidence type="ECO:0000256" key="5">
    <source>
        <dbReference type="ARBA" id="ARBA00022670"/>
    </source>
</evidence>
<feature type="domain" description="Peptidase S54 rhomboid" evidence="13">
    <location>
        <begin position="150"/>
        <end position="297"/>
    </location>
</feature>
<comment type="subcellular location">
    <subcellularLocation>
        <location evidence="2 11">Membrane</location>
        <topology evidence="2 11">Multi-pass membrane protein</topology>
    </subcellularLocation>
</comment>
<feature type="transmembrane region" description="Helical" evidence="11">
    <location>
        <begin position="258"/>
        <end position="276"/>
    </location>
</feature>
<dbReference type="InterPro" id="IPR002610">
    <property type="entry name" value="Peptidase_S54_rhomboid-like"/>
</dbReference>
<keyword evidence="5 11" id="KW-0645">Protease</keyword>
<dbReference type="InterPro" id="IPR035952">
    <property type="entry name" value="Rhomboid-like_sf"/>
</dbReference>
<evidence type="ECO:0000256" key="12">
    <source>
        <dbReference type="SAM" id="MobiDB-lite"/>
    </source>
</evidence>
<dbReference type="GO" id="GO:0006508">
    <property type="term" value="P:proteolysis"/>
    <property type="evidence" value="ECO:0007669"/>
    <property type="project" value="UniProtKB-KW"/>
</dbReference>
<sequence length="339" mass="37295">MLSSLLEKARFATDGLLSPKRNPQRQQQRRRRNNDEDEAGTGSSDAEQTMTETAYNLQIEDGDEGGKSTGKNNVSLSLAKGTVSHPEVAHYRQRCAPCSTLFCLSQTVILALMMWQCGVASLRINPMIGPGPEVLNYWGAKNAVLIIDEGETYRLFTPVFLHAGLIHLAGNVLVQMDAGNMWEKEWGSLVWMIVYVGSAFGSSVFSCCFMPDNISVGSSGAVMGLFGAKLSEIALLCCEKSTTLKERAAALSRKRQSCEVFMGIVLVMAMSFIPFVDWAAHLGGVIAGFVIGLVCFSFRFRHWFFILIWSVAGVGSVVALYSTMMVYMYTKVETNDDLR</sequence>
<comment type="caution">
    <text evidence="14">The sequence shown here is derived from an EMBL/GenBank/DDBJ whole genome shotgun (WGS) entry which is preliminary data.</text>
</comment>
<feature type="region of interest" description="Disordered" evidence="12">
    <location>
        <begin position="1"/>
        <end position="49"/>
    </location>
</feature>
<evidence type="ECO:0000313" key="15">
    <source>
        <dbReference type="Proteomes" id="UP001530315"/>
    </source>
</evidence>
<evidence type="ECO:0000256" key="6">
    <source>
        <dbReference type="ARBA" id="ARBA00022692"/>
    </source>
</evidence>
<dbReference type="PANTHER" id="PTHR22936">
    <property type="entry name" value="RHOMBOID-RELATED"/>
    <property type="match status" value="1"/>
</dbReference>
<dbReference type="GO" id="GO:0016020">
    <property type="term" value="C:membrane"/>
    <property type="evidence" value="ECO:0007669"/>
    <property type="project" value="UniProtKB-SubCell"/>
</dbReference>
<dbReference type="PANTHER" id="PTHR22936:SF69">
    <property type="entry name" value="RHOMBOID-LIKE PROTEIN"/>
    <property type="match status" value="1"/>
</dbReference>